<dbReference type="Gene3D" id="1.10.20.10">
    <property type="entry name" value="Histone, subunit A"/>
    <property type="match status" value="1"/>
</dbReference>
<dbReference type="SUPFAM" id="SSF47113">
    <property type="entry name" value="Histone-fold"/>
    <property type="match status" value="1"/>
</dbReference>
<accession>X0TXI5</accession>
<dbReference type="AlphaFoldDB" id="X0TXI5"/>
<dbReference type="GO" id="GO:0030527">
    <property type="term" value="F:structural constituent of chromatin"/>
    <property type="evidence" value="ECO:0007669"/>
    <property type="project" value="InterPro"/>
</dbReference>
<reference evidence="1" key="1">
    <citation type="journal article" date="2014" name="Front. Microbiol.">
        <title>High frequency of phylogenetically diverse reductive dehalogenase-homologous genes in deep subseafloor sedimentary metagenomes.</title>
        <authorList>
            <person name="Kawai M."/>
            <person name="Futagami T."/>
            <person name="Toyoda A."/>
            <person name="Takaki Y."/>
            <person name="Nishi S."/>
            <person name="Hori S."/>
            <person name="Arai W."/>
            <person name="Tsubouchi T."/>
            <person name="Morono Y."/>
            <person name="Uchiyama I."/>
            <person name="Ito T."/>
            <person name="Fujiyama A."/>
            <person name="Inagaki F."/>
            <person name="Takami H."/>
        </authorList>
    </citation>
    <scope>NUCLEOTIDE SEQUENCE</scope>
    <source>
        <strain evidence="1">Expedition CK06-06</strain>
    </source>
</reference>
<feature type="non-terminal residue" evidence="1">
    <location>
        <position position="1"/>
    </location>
</feature>
<protein>
    <recommendedName>
        <fullName evidence="2">Histone H2A/H2B/H3 domain-containing protein</fullName>
    </recommendedName>
</protein>
<organism evidence="1">
    <name type="scientific">marine sediment metagenome</name>
    <dbReference type="NCBI Taxonomy" id="412755"/>
    <lineage>
        <taxon>unclassified sequences</taxon>
        <taxon>metagenomes</taxon>
        <taxon>ecological metagenomes</taxon>
    </lineage>
</organism>
<dbReference type="GO" id="GO:0000786">
    <property type="term" value="C:nucleosome"/>
    <property type="evidence" value="ECO:0007669"/>
    <property type="project" value="InterPro"/>
</dbReference>
<dbReference type="GO" id="GO:0046982">
    <property type="term" value="F:protein heterodimerization activity"/>
    <property type="evidence" value="ECO:0007669"/>
    <property type="project" value="InterPro"/>
</dbReference>
<dbReference type="InterPro" id="IPR002119">
    <property type="entry name" value="Histone_H2A"/>
</dbReference>
<name>X0TXI5_9ZZZZ</name>
<sequence length="61" mass="7027">TYTKPGLCALKTVIKYLLDEILELAGNVADDMKVRVIKMKHIHRAIRSDEELQTFLELVEN</sequence>
<gene>
    <name evidence="1" type="ORF">S01H1_29653</name>
</gene>
<evidence type="ECO:0000313" key="1">
    <source>
        <dbReference type="EMBL" id="GAF91881.1"/>
    </source>
</evidence>
<dbReference type="PRINTS" id="PR00620">
    <property type="entry name" value="HISTONEH2A"/>
</dbReference>
<dbReference type="InterPro" id="IPR009072">
    <property type="entry name" value="Histone-fold"/>
</dbReference>
<dbReference type="PANTHER" id="PTHR23430">
    <property type="entry name" value="HISTONE H2A"/>
    <property type="match status" value="1"/>
</dbReference>
<dbReference type="EMBL" id="BARS01018207">
    <property type="protein sequence ID" value="GAF91881.1"/>
    <property type="molecule type" value="Genomic_DNA"/>
</dbReference>
<proteinExistence type="predicted"/>
<comment type="caution">
    <text evidence="1">The sequence shown here is derived from an EMBL/GenBank/DDBJ whole genome shotgun (WGS) entry which is preliminary data.</text>
</comment>
<evidence type="ECO:0008006" key="2">
    <source>
        <dbReference type="Google" id="ProtNLM"/>
    </source>
</evidence>
<dbReference type="GO" id="GO:0003677">
    <property type="term" value="F:DNA binding"/>
    <property type="evidence" value="ECO:0007669"/>
    <property type="project" value="InterPro"/>
</dbReference>